<dbReference type="SUPFAM" id="SSF51261">
    <property type="entry name" value="Duplicated hybrid motif"/>
    <property type="match status" value="1"/>
</dbReference>
<evidence type="ECO:0000256" key="11">
    <source>
        <dbReference type="ARBA" id="ARBA00022723"/>
    </source>
</evidence>
<keyword evidence="12" id="KW-0418">Kinase</keyword>
<dbReference type="InterPro" id="IPR008279">
    <property type="entry name" value="PEP-util_enz_mobile_dom"/>
</dbReference>
<dbReference type="InterPro" id="IPR001127">
    <property type="entry name" value="PTS_EIIA_1_perm"/>
</dbReference>
<dbReference type="SUPFAM" id="SSF55594">
    <property type="entry name" value="HPr-like"/>
    <property type="match status" value="1"/>
</dbReference>
<gene>
    <name evidence="16" type="primary">ptsP</name>
    <name evidence="16" type="ORF">LNV07_23910</name>
</gene>
<dbReference type="Gene3D" id="3.30.1340.10">
    <property type="entry name" value="HPr-like"/>
    <property type="match status" value="1"/>
</dbReference>
<sequence length="842" mass="87249">MHRPEPKQLRLLAPLSGVLLPLEQVPDLVFAQKMVGDGISLDPTSEELLAPVAGKITQLHDAHHALTILTDAGPEILLHIGVDTVLLKGAGFMPLVKLGDHVLAGQALIRFDADAVALSARSLLTQIVVANGESVSRLTVARGRVVAGRDTLMVLDLAAAARPQVEASLGSSVRSDMVLLPNPAGLHARPAAVLAAAAKKFVADTRLVRGAEAANAKSLVAIMALSTQAGDAVHIQASGPDAAEAAKALAQLLAQGCGEAVGDAPAAAAPVPAPSAARASPASLHELLGVSASPGLAVGHIVQYRVAAIAVAQTGGSPQHERARLEAALHEAGQQLETLKLALADPAKGEILAAHQELLEDPDLFDAAIVGISAGHSAGYAWRDAFGRSAGQLEALNNALLRERANDIRDVGRRVLALLAGVAQAAIVVPENSILIAEELSPSDTASLDRSKVLGFCTTTGGATSHVAILARSLGIPAICGIAANALLLAEGSQVLLDGSKGILHSAPSADEVAGARKRMAQQAERRAEELAQAASPAITLDGHRIEVVANVRNAADTREGVANGAEGVGLLRSEFLFDERETAPSEDEQAQEYCAVAEALGPKRVLVIRTLDVGGDKPLSYLPLPKEDNPFLGLRGVRVSLAQPAMFRTQLRAILRAAGLTQLHIMFPMIATLEELREAKAILAEEQATLGVAEVKVGLMIEVPSAALLAEQFAREADFFSIGSNDLTQYTLAMDRGHPQLAKKADGLHPAVLKMIALSCEGARKQGKWVGVCGGLASDAMAVPVLIGLGVTELSASVPAIPAIKAQVKRLSLAACQALAQEVLLLATASEVRARLAAFAE</sequence>
<keyword evidence="6" id="KW-0813">Transport</keyword>
<dbReference type="SUPFAM" id="SSF51621">
    <property type="entry name" value="Phosphoenolpyruvate/pyruvate domain"/>
    <property type="match status" value="1"/>
</dbReference>
<dbReference type="PANTHER" id="PTHR46244:SF6">
    <property type="entry name" value="PHOSPHOENOLPYRUVATE-PROTEIN PHOSPHOTRANSFERASE"/>
    <property type="match status" value="1"/>
</dbReference>
<evidence type="ECO:0000256" key="9">
    <source>
        <dbReference type="ARBA" id="ARBA00022679"/>
    </source>
</evidence>
<dbReference type="InterPro" id="IPR000121">
    <property type="entry name" value="PEP_util_C"/>
</dbReference>
<dbReference type="Gene3D" id="2.70.70.10">
    <property type="entry name" value="Glucose Permease (Domain IIA)"/>
    <property type="match status" value="1"/>
</dbReference>
<evidence type="ECO:0000256" key="2">
    <source>
        <dbReference type="ARBA" id="ARBA00001946"/>
    </source>
</evidence>
<comment type="cofactor">
    <cofactor evidence="2">
        <name>Mg(2+)</name>
        <dbReference type="ChEBI" id="CHEBI:18420"/>
    </cofactor>
</comment>
<evidence type="ECO:0000256" key="5">
    <source>
        <dbReference type="ARBA" id="ARBA00012232"/>
    </source>
</evidence>
<evidence type="ECO:0000256" key="6">
    <source>
        <dbReference type="ARBA" id="ARBA00022448"/>
    </source>
</evidence>
<organism evidence="16 17">
    <name type="scientific">Roseateles oligotrophus</name>
    <dbReference type="NCBI Taxonomy" id="1769250"/>
    <lineage>
        <taxon>Bacteria</taxon>
        <taxon>Pseudomonadati</taxon>
        <taxon>Pseudomonadota</taxon>
        <taxon>Betaproteobacteria</taxon>
        <taxon>Burkholderiales</taxon>
        <taxon>Sphaerotilaceae</taxon>
        <taxon>Roseateles</taxon>
    </lineage>
</organism>
<dbReference type="InterPro" id="IPR040442">
    <property type="entry name" value="Pyrv_kinase-like_dom_sf"/>
</dbReference>
<comment type="subcellular location">
    <subcellularLocation>
        <location evidence="3">Cytoplasm</location>
    </subcellularLocation>
</comment>
<feature type="domain" description="PTS EIIA type-1" evidence="14">
    <location>
        <begin position="27"/>
        <end position="131"/>
    </location>
</feature>
<dbReference type="SUPFAM" id="SSF52009">
    <property type="entry name" value="Phosphohistidine domain"/>
    <property type="match status" value="1"/>
</dbReference>
<dbReference type="InterPro" id="IPR015813">
    <property type="entry name" value="Pyrv/PenolPyrv_kinase-like_dom"/>
</dbReference>
<dbReference type="NCBIfam" id="TIGR01003">
    <property type="entry name" value="PTS_HPr_family"/>
    <property type="match status" value="1"/>
</dbReference>
<dbReference type="InterPro" id="IPR023151">
    <property type="entry name" value="PEP_util_CS"/>
</dbReference>
<dbReference type="Gene3D" id="1.10.274.10">
    <property type="entry name" value="PtsI, HPr-binding domain"/>
    <property type="match status" value="1"/>
</dbReference>
<reference evidence="16 17" key="1">
    <citation type="submission" date="2021-11" db="EMBL/GenBank/DDBJ databases">
        <authorList>
            <person name="Liang Q."/>
            <person name="Mou H."/>
            <person name="Liu Z."/>
        </authorList>
    </citation>
    <scope>NUCLEOTIDE SEQUENCE [LARGE SCALE GENOMIC DNA]</scope>
    <source>
        <strain evidence="16 17">CHU3</strain>
    </source>
</reference>
<comment type="caution">
    <text evidence="16">The sequence shown here is derived from an EMBL/GenBank/DDBJ whole genome shotgun (WGS) entry which is preliminary data.</text>
</comment>
<keyword evidence="9 16" id="KW-0808">Transferase</keyword>
<dbReference type="GO" id="GO:0008965">
    <property type="term" value="F:phosphoenolpyruvate-protein phosphotransferase activity"/>
    <property type="evidence" value="ECO:0007669"/>
    <property type="project" value="UniProtKB-EC"/>
</dbReference>
<dbReference type="InterPro" id="IPR001020">
    <property type="entry name" value="PTS_HPr_His_P_site"/>
</dbReference>
<evidence type="ECO:0000256" key="4">
    <source>
        <dbReference type="ARBA" id="ARBA00007837"/>
    </source>
</evidence>
<keyword evidence="8" id="KW-0762">Sugar transport</keyword>
<feature type="domain" description="HPr" evidence="15">
    <location>
        <begin position="172"/>
        <end position="260"/>
    </location>
</feature>
<keyword evidence="13" id="KW-0460">Magnesium</keyword>
<evidence type="ECO:0000256" key="12">
    <source>
        <dbReference type="ARBA" id="ARBA00022777"/>
    </source>
</evidence>
<dbReference type="InterPro" id="IPR035895">
    <property type="entry name" value="HPr-like_sf"/>
</dbReference>
<comment type="catalytic activity">
    <reaction evidence="1">
        <text>L-histidyl-[protein] + phosphoenolpyruvate = N(pros)-phospho-L-histidyl-[protein] + pyruvate</text>
        <dbReference type="Rhea" id="RHEA:23880"/>
        <dbReference type="Rhea" id="RHEA-COMP:9745"/>
        <dbReference type="Rhea" id="RHEA-COMP:9746"/>
        <dbReference type="ChEBI" id="CHEBI:15361"/>
        <dbReference type="ChEBI" id="CHEBI:29979"/>
        <dbReference type="ChEBI" id="CHEBI:58702"/>
        <dbReference type="ChEBI" id="CHEBI:64837"/>
        <dbReference type="EC" id="2.7.3.9"/>
    </reaction>
</comment>
<dbReference type="InterPro" id="IPR008731">
    <property type="entry name" value="PTS_EIN"/>
</dbReference>
<evidence type="ECO:0000256" key="3">
    <source>
        <dbReference type="ARBA" id="ARBA00004496"/>
    </source>
</evidence>
<proteinExistence type="inferred from homology"/>
<dbReference type="PRINTS" id="PR01736">
    <property type="entry name" value="PHPHTRNFRASE"/>
</dbReference>
<dbReference type="Pfam" id="PF02896">
    <property type="entry name" value="PEP-utilizers_C"/>
    <property type="match status" value="1"/>
</dbReference>
<evidence type="ECO:0000259" key="14">
    <source>
        <dbReference type="PROSITE" id="PS51093"/>
    </source>
</evidence>
<dbReference type="Gene3D" id="3.20.20.60">
    <property type="entry name" value="Phosphoenolpyruvate-binding domains"/>
    <property type="match status" value="1"/>
</dbReference>
<dbReference type="Proteomes" id="UP001209701">
    <property type="component" value="Unassembled WGS sequence"/>
</dbReference>
<comment type="similarity">
    <text evidence="4">Belongs to the PEP-utilizing enzyme family.</text>
</comment>
<dbReference type="PROSITE" id="PS00369">
    <property type="entry name" value="PTS_HPR_HIS"/>
    <property type="match status" value="1"/>
</dbReference>
<evidence type="ECO:0000313" key="16">
    <source>
        <dbReference type="EMBL" id="MCV2371146.1"/>
    </source>
</evidence>
<evidence type="ECO:0000256" key="1">
    <source>
        <dbReference type="ARBA" id="ARBA00000683"/>
    </source>
</evidence>
<dbReference type="NCBIfam" id="TIGR00830">
    <property type="entry name" value="PTBA"/>
    <property type="match status" value="1"/>
</dbReference>
<dbReference type="InterPro" id="IPR000032">
    <property type="entry name" value="HPr-like"/>
</dbReference>
<dbReference type="PRINTS" id="PR00107">
    <property type="entry name" value="PHOSPHOCPHPR"/>
</dbReference>
<dbReference type="InterPro" id="IPR011055">
    <property type="entry name" value="Dup_hybrid_motif"/>
</dbReference>
<evidence type="ECO:0000256" key="8">
    <source>
        <dbReference type="ARBA" id="ARBA00022597"/>
    </source>
</evidence>
<keyword evidence="10" id="KW-0598">Phosphotransferase system</keyword>
<dbReference type="EC" id="2.7.3.9" evidence="5"/>
<dbReference type="Pfam" id="PF00381">
    <property type="entry name" value="PTS-HPr"/>
    <property type="match status" value="1"/>
</dbReference>
<evidence type="ECO:0000256" key="7">
    <source>
        <dbReference type="ARBA" id="ARBA00022490"/>
    </source>
</evidence>
<dbReference type="PROSITE" id="PS51093">
    <property type="entry name" value="PTS_EIIA_TYPE_1"/>
    <property type="match status" value="1"/>
</dbReference>
<keyword evidence="17" id="KW-1185">Reference proteome</keyword>
<dbReference type="InterPro" id="IPR050499">
    <property type="entry name" value="PEP-utilizing_PTS_enzyme"/>
</dbReference>
<dbReference type="PROSITE" id="PS00742">
    <property type="entry name" value="PEP_ENZYMES_2"/>
    <property type="match status" value="1"/>
</dbReference>
<keyword evidence="11" id="KW-0479">Metal-binding</keyword>
<dbReference type="Pfam" id="PF00391">
    <property type="entry name" value="PEP-utilizers"/>
    <property type="match status" value="1"/>
</dbReference>
<dbReference type="SUPFAM" id="SSF47831">
    <property type="entry name" value="Enzyme I of the PEP:sugar phosphotransferase system HPr-binding (sub)domain"/>
    <property type="match status" value="1"/>
</dbReference>
<dbReference type="PANTHER" id="PTHR46244">
    <property type="entry name" value="PHOSPHOENOLPYRUVATE-PROTEIN PHOSPHOTRANSFERASE"/>
    <property type="match status" value="1"/>
</dbReference>
<dbReference type="InterPro" id="IPR036637">
    <property type="entry name" value="Phosphohistidine_dom_sf"/>
</dbReference>
<dbReference type="EMBL" id="JAJIRN010000012">
    <property type="protein sequence ID" value="MCV2371146.1"/>
    <property type="molecule type" value="Genomic_DNA"/>
</dbReference>
<dbReference type="Gene3D" id="3.50.30.10">
    <property type="entry name" value="Phosphohistidine domain"/>
    <property type="match status" value="1"/>
</dbReference>
<name>A0ABT2YMJ8_9BURK</name>
<keyword evidence="7" id="KW-0963">Cytoplasm</keyword>
<dbReference type="PROSITE" id="PS51350">
    <property type="entry name" value="PTS_HPR_DOM"/>
    <property type="match status" value="1"/>
</dbReference>
<dbReference type="RefSeq" id="WP_263573723.1">
    <property type="nucleotide sequence ID" value="NZ_JAJIRN010000012.1"/>
</dbReference>
<evidence type="ECO:0000313" key="17">
    <source>
        <dbReference type="Proteomes" id="UP001209701"/>
    </source>
</evidence>
<accession>A0ABT2YMJ8</accession>
<protein>
    <recommendedName>
        <fullName evidence="5">phosphoenolpyruvate--protein phosphotransferase</fullName>
        <ecNumber evidence="5">2.7.3.9</ecNumber>
    </recommendedName>
</protein>
<dbReference type="Pfam" id="PF05524">
    <property type="entry name" value="PEP-utilisers_N"/>
    <property type="match status" value="1"/>
</dbReference>
<evidence type="ECO:0000259" key="15">
    <source>
        <dbReference type="PROSITE" id="PS51350"/>
    </source>
</evidence>
<evidence type="ECO:0000256" key="13">
    <source>
        <dbReference type="ARBA" id="ARBA00022842"/>
    </source>
</evidence>
<dbReference type="PROSITE" id="PS00371">
    <property type="entry name" value="PTS_EIIA_TYPE_1_HIS"/>
    <property type="match status" value="1"/>
</dbReference>
<dbReference type="InterPro" id="IPR006318">
    <property type="entry name" value="PTS_EI-like"/>
</dbReference>
<dbReference type="Pfam" id="PF00358">
    <property type="entry name" value="PTS_EIIA_1"/>
    <property type="match status" value="1"/>
</dbReference>
<dbReference type="NCBIfam" id="TIGR01417">
    <property type="entry name" value="PTS_I_fam"/>
    <property type="match status" value="1"/>
</dbReference>
<dbReference type="InterPro" id="IPR036618">
    <property type="entry name" value="PtsI_HPr-bd_sf"/>
</dbReference>
<evidence type="ECO:0000256" key="10">
    <source>
        <dbReference type="ARBA" id="ARBA00022683"/>
    </source>
</evidence>